<dbReference type="Gene3D" id="1.50.10.10">
    <property type="match status" value="1"/>
</dbReference>
<dbReference type="Proteomes" id="UP001597546">
    <property type="component" value="Unassembled WGS sequence"/>
</dbReference>
<dbReference type="InterPro" id="IPR054363">
    <property type="entry name" value="GH95_cat"/>
</dbReference>
<feature type="domain" description="Glycosyl hydrolase family 95 catalytic" evidence="1">
    <location>
        <begin position="11"/>
        <end position="48"/>
    </location>
</feature>
<gene>
    <name evidence="2" type="ORF">ACFSSE_06105</name>
</gene>
<name>A0ABW5TPT2_9SPHI</name>
<evidence type="ECO:0000313" key="2">
    <source>
        <dbReference type="EMBL" id="MFD2731272.1"/>
    </source>
</evidence>
<dbReference type="Pfam" id="PF22124">
    <property type="entry name" value="Glyco_hydro_95_cat"/>
    <property type="match status" value="1"/>
</dbReference>
<keyword evidence="3" id="KW-1185">Reference proteome</keyword>
<evidence type="ECO:0000259" key="1">
    <source>
        <dbReference type="Pfam" id="PF22124"/>
    </source>
</evidence>
<proteinExistence type="predicted"/>
<sequence>MIRSLLNYVDAIERNGDQDGNYANFFDVHPPFQIDGNFAGAADMAEMLLQSHLGYIDLFPYCQKYGLKEMSAVYVPWEDFNLP</sequence>
<reference evidence="3" key="1">
    <citation type="journal article" date="2019" name="Int. J. Syst. Evol. Microbiol.">
        <title>The Global Catalogue of Microorganisms (GCM) 10K type strain sequencing project: providing services to taxonomists for standard genome sequencing and annotation.</title>
        <authorList>
            <consortium name="The Broad Institute Genomics Platform"/>
            <consortium name="The Broad Institute Genome Sequencing Center for Infectious Disease"/>
            <person name="Wu L."/>
            <person name="Ma J."/>
        </authorList>
    </citation>
    <scope>NUCLEOTIDE SEQUENCE [LARGE SCALE GENOMIC DNA]</scope>
    <source>
        <strain evidence="3">KCTC 42456</strain>
    </source>
</reference>
<organism evidence="2 3">
    <name type="scientific">Pedobacter alpinus</name>
    <dbReference type="NCBI Taxonomy" id="1590643"/>
    <lineage>
        <taxon>Bacteria</taxon>
        <taxon>Pseudomonadati</taxon>
        <taxon>Bacteroidota</taxon>
        <taxon>Sphingobacteriia</taxon>
        <taxon>Sphingobacteriales</taxon>
        <taxon>Sphingobacteriaceae</taxon>
        <taxon>Pedobacter</taxon>
    </lineage>
</organism>
<dbReference type="InterPro" id="IPR012341">
    <property type="entry name" value="6hp_glycosidase-like_sf"/>
</dbReference>
<dbReference type="PANTHER" id="PTHR31084:SF0">
    <property type="entry name" value="ALPHA-L-FUCOSIDASE 2"/>
    <property type="match status" value="1"/>
</dbReference>
<protein>
    <recommendedName>
        <fullName evidence="1">Glycosyl hydrolase family 95 catalytic domain-containing protein</fullName>
    </recommendedName>
</protein>
<accession>A0ABW5TPT2</accession>
<dbReference type="PANTHER" id="PTHR31084">
    <property type="entry name" value="ALPHA-L-FUCOSIDASE 2"/>
    <property type="match status" value="1"/>
</dbReference>
<evidence type="ECO:0000313" key="3">
    <source>
        <dbReference type="Proteomes" id="UP001597546"/>
    </source>
</evidence>
<dbReference type="EMBL" id="JBHULV010000017">
    <property type="protein sequence ID" value="MFD2731272.1"/>
    <property type="molecule type" value="Genomic_DNA"/>
</dbReference>
<comment type="caution">
    <text evidence="2">The sequence shown here is derived from an EMBL/GenBank/DDBJ whole genome shotgun (WGS) entry which is preliminary data.</text>
</comment>